<dbReference type="RefSeq" id="WP_353548005.1">
    <property type="nucleotide sequence ID" value="NZ_JAGKSB010000020.1"/>
</dbReference>
<proteinExistence type="predicted"/>
<name>A0A8T4HBK6_9SPHI</name>
<dbReference type="Pfam" id="PF02566">
    <property type="entry name" value="OsmC"/>
    <property type="match status" value="1"/>
</dbReference>
<dbReference type="SUPFAM" id="SSF82784">
    <property type="entry name" value="OsmC-like"/>
    <property type="match status" value="1"/>
</dbReference>
<gene>
    <name evidence="1" type="ORF">J5U18_13170</name>
</gene>
<protein>
    <submittedName>
        <fullName evidence="1">OsmC family protein</fullName>
    </submittedName>
</protein>
<dbReference type="AlphaFoldDB" id="A0A8T4HBK6"/>
<evidence type="ECO:0000313" key="2">
    <source>
        <dbReference type="Proteomes" id="UP000679691"/>
    </source>
</evidence>
<dbReference type="Proteomes" id="UP000679691">
    <property type="component" value="Unassembled WGS sequence"/>
</dbReference>
<sequence length="132" mass="14414">MHTVNATIGKDLYQTTLTAGTNTIIADEPLDLGGQDSGFNPKELLSASLASCTAITLKMYAQRKNWPVAEFFVEVSILENIETKHTEFQRVIRYTGTLEESQAKRIEAIANACPIHKLLSSAISVSTTIEGN</sequence>
<reference evidence="1" key="1">
    <citation type="submission" date="2021-03" db="EMBL/GenBank/DDBJ databases">
        <authorList>
            <person name="Lu T."/>
            <person name="Wang Q."/>
            <person name="Han X."/>
        </authorList>
    </citation>
    <scope>NUCLEOTIDE SEQUENCE</scope>
    <source>
        <strain evidence="1">WQ 2009</strain>
    </source>
</reference>
<dbReference type="InterPro" id="IPR015946">
    <property type="entry name" value="KH_dom-like_a/b"/>
</dbReference>
<organism evidence="1 2">
    <name type="scientific">Rhinopithecimicrobium faecis</name>
    <dbReference type="NCBI Taxonomy" id="2820698"/>
    <lineage>
        <taxon>Bacteria</taxon>
        <taxon>Pseudomonadati</taxon>
        <taxon>Bacteroidota</taxon>
        <taxon>Sphingobacteriia</taxon>
        <taxon>Sphingobacteriales</taxon>
        <taxon>Sphingobacteriaceae</taxon>
        <taxon>Rhinopithecimicrobium</taxon>
    </lineage>
</organism>
<keyword evidence="2" id="KW-1185">Reference proteome</keyword>
<comment type="caution">
    <text evidence="1">The sequence shown here is derived from an EMBL/GenBank/DDBJ whole genome shotgun (WGS) entry which is preliminary data.</text>
</comment>
<dbReference type="EMBL" id="JAGKSB010000020">
    <property type="protein sequence ID" value="MBP3944490.1"/>
    <property type="molecule type" value="Genomic_DNA"/>
</dbReference>
<dbReference type="PANTHER" id="PTHR39624:SF2">
    <property type="entry name" value="OSMC-LIKE PROTEIN"/>
    <property type="match status" value="1"/>
</dbReference>
<dbReference type="InterPro" id="IPR003718">
    <property type="entry name" value="OsmC/Ohr_fam"/>
</dbReference>
<accession>A0A8T4HBK6</accession>
<dbReference type="InterPro" id="IPR036102">
    <property type="entry name" value="OsmC/Ohrsf"/>
</dbReference>
<evidence type="ECO:0000313" key="1">
    <source>
        <dbReference type="EMBL" id="MBP3944490.1"/>
    </source>
</evidence>
<dbReference type="Gene3D" id="3.30.300.20">
    <property type="match status" value="1"/>
</dbReference>
<dbReference type="PANTHER" id="PTHR39624">
    <property type="entry name" value="PROTEIN INVOLVED IN RIMO-MEDIATED BETA-METHYLTHIOLATION OF RIBOSOMAL PROTEIN S12 YCAO"/>
    <property type="match status" value="1"/>
</dbReference>